<evidence type="ECO:0000313" key="4">
    <source>
        <dbReference type="EMBL" id="KTD67777.1"/>
    </source>
</evidence>
<name>A0A0W0ZF75_9GAMM</name>
<dbReference type="SUPFAM" id="SSF53850">
    <property type="entry name" value="Periplasmic binding protein-like II"/>
    <property type="match status" value="1"/>
</dbReference>
<dbReference type="AlphaFoldDB" id="A0A0W0ZF75"/>
<dbReference type="OrthoDB" id="5650170at2"/>
<comment type="caution">
    <text evidence="4">The sequence shown here is derived from an EMBL/GenBank/DDBJ whole genome shotgun (WGS) entry which is preliminary data.</text>
</comment>
<evidence type="ECO:0000313" key="5">
    <source>
        <dbReference type="Proteomes" id="UP000054926"/>
    </source>
</evidence>
<dbReference type="STRING" id="947033.Lste_0935"/>
<protein>
    <submittedName>
        <fullName evidence="4">Glutamine ABC transporter</fullName>
    </submittedName>
</protein>
<reference evidence="4 5" key="1">
    <citation type="submission" date="2015-11" db="EMBL/GenBank/DDBJ databases">
        <title>Genomic analysis of 38 Legionella species identifies large and diverse effector repertoires.</title>
        <authorList>
            <person name="Burstein D."/>
            <person name="Amaro F."/>
            <person name="Zusman T."/>
            <person name="Lifshitz Z."/>
            <person name="Cohen O."/>
            <person name="Gilbert J.A."/>
            <person name="Pupko T."/>
            <person name="Shuman H.A."/>
            <person name="Segal G."/>
        </authorList>
    </citation>
    <scope>NUCLEOTIDE SEQUENCE [LARGE SCALE GENOMIC DNA]</scope>
    <source>
        <strain evidence="4 5">IMVS3376</strain>
    </source>
</reference>
<accession>A0A0W0ZF75</accession>
<dbReference type="EMBL" id="LNYY01000019">
    <property type="protein sequence ID" value="KTD67777.1"/>
    <property type="molecule type" value="Genomic_DNA"/>
</dbReference>
<evidence type="ECO:0000256" key="2">
    <source>
        <dbReference type="ARBA" id="ARBA00022729"/>
    </source>
</evidence>
<dbReference type="PATRIC" id="fig|947033.5.peg.998"/>
<evidence type="ECO:0000259" key="3">
    <source>
        <dbReference type="SMART" id="SM00062"/>
    </source>
</evidence>
<proteinExistence type="inferred from homology"/>
<feature type="domain" description="Solute-binding protein family 3/N-terminal" evidence="3">
    <location>
        <begin position="28"/>
        <end position="251"/>
    </location>
</feature>
<dbReference type="InterPro" id="IPR001638">
    <property type="entry name" value="Solute-binding_3/MltF_N"/>
</dbReference>
<evidence type="ECO:0000256" key="1">
    <source>
        <dbReference type="ARBA" id="ARBA00010333"/>
    </source>
</evidence>
<dbReference type="PANTHER" id="PTHR35936">
    <property type="entry name" value="MEMBRANE-BOUND LYTIC MUREIN TRANSGLYCOSYLASE F"/>
    <property type="match status" value="1"/>
</dbReference>
<keyword evidence="5" id="KW-1185">Reference proteome</keyword>
<dbReference type="Proteomes" id="UP000054926">
    <property type="component" value="Unassembled WGS sequence"/>
</dbReference>
<keyword evidence="2" id="KW-0732">Signal</keyword>
<organism evidence="4 5">
    <name type="scientific">Legionella steelei</name>
    <dbReference type="NCBI Taxonomy" id="947033"/>
    <lineage>
        <taxon>Bacteria</taxon>
        <taxon>Pseudomonadati</taxon>
        <taxon>Pseudomonadota</taxon>
        <taxon>Gammaproteobacteria</taxon>
        <taxon>Legionellales</taxon>
        <taxon>Legionellaceae</taxon>
        <taxon>Legionella</taxon>
    </lineage>
</organism>
<dbReference type="SMART" id="SM00062">
    <property type="entry name" value="PBPb"/>
    <property type="match status" value="1"/>
</dbReference>
<comment type="similarity">
    <text evidence="1">Belongs to the bacterial solute-binding protein 3 family.</text>
</comment>
<dbReference type="Gene3D" id="3.40.190.10">
    <property type="entry name" value="Periplasmic binding protein-like II"/>
    <property type="match status" value="2"/>
</dbReference>
<sequence length="251" mass="27769">MSLTKIQKRSIVVFILVLCICARAFSSPLKVGITLSGLPIVERVNTAKGPYYFGFCIDIMNDICKRIGEKCVYEDITLNNQLKLLDNGDIDLLVQAKPYTSANLQHYAISLPYAVSKIQFVTLKSGSINKIADIKNKKIGVIKSTFYNLLLQSPYSTHNQIIAYQATADLLSALAQNKIDVIVLNNAIAHELSNNNFYNIKLVGPDQALGEGYGIVALADKAKLIEAINKAILNIQKDGTYASIYQKYYKP</sequence>
<gene>
    <name evidence="4" type="ORF">Lste_0935</name>
</gene>
<dbReference type="RefSeq" id="WP_058509922.1">
    <property type="nucleotide sequence ID" value="NZ_DAIOMV010000006.1"/>
</dbReference>
<dbReference type="Pfam" id="PF00497">
    <property type="entry name" value="SBP_bac_3"/>
    <property type="match status" value="1"/>
</dbReference>